<dbReference type="CDD" id="cd02340">
    <property type="entry name" value="ZZ_NBR1_like"/>
    <property type="match status" value="1"/>
</dbReference>
<name>A0A915I5N0_ROMCU</name>
<dbReference type="FunFam" id="3.30.60.90:FF:000016">
    <property type="entry name" value="Refractory to sigma P"/>
    <property type="match status" value="1"/>
</dbReference>
<evidence type="ECO:0000259" key="6">
    <source>
        <dbReference type="PROSITE" id="PS50135"/>
    </source>
</evidence>
<evidence type="ECO:0000256" key="3">
    <source>
        <dbReference type="ARBA" id="ARBA00022833"/>
    </source>
</evidence>
<dbReference type="Gene3D" id="3.30.60.90">
    <property type="match status" value="1"/>
</dbReference>
<accession>A0A915I5N0</accession>
<sequence length="291" mass="33503">RKRLDSPKAEPGAGFLADPCPQPQKGCLTHPTPRDSVTCMITSADSTPKIQLVLFSFDPYLHQMFKEELIRHHQRCTASNPKAYLQSAHEDGDKVIIKNDDDLKEALKCQKDTILRLNINFDKQPCPTSVLEKESENNKNHDVKDVPQEEMSLEDEPIFISDFKLRQTPTEEKKKETERKVHDGILCDNCDGIVSGRRYKCMVCRDFDLCQECEAKNLHTEHPMIRLTHGTDTIYKKLLKIVQHWSRRQEQLNRLKTQPSGEQYLSSIGEMLTATLKHLEIMKSCTSRITK</sequence>
<evidence type="ECO:0000256" key="2">
    <source>
        <dbReference type="ARBA" id="ARBA00022771"/>
    </source>
</evidence>
<dbReference type="Pfam" id="PF00569">
    <property type="entry name" value="ZZ"/>
    <property type="match status" value="1"/>
</dbReference>
<dbReference type="PANTHER" id="PTHR15090">
    <property type="entry name" value="SEQUESTOSOME 1-RELATED"/>
    <property type="match status" value="1"/>
</dbReference>
<dbReference type="GO" id="GO:0008270">
    <property type="term" value="F:zinc ion binding"/>
    <property type="evidence" value="ECO:0007669"/>
    <property type="project" value="UniProtKB-KW"/>
</dbReference>
<dbReference type="GO" id="GO:0044753">
    <property type="term" value="C:amphisome"/>
    <property type="evidence" value="ECO:0007669"/>
    <property type="project" value="TreeGrafter"/>
</dbReference>
<dbReference type="GO" id="GO:0035973">
    <property type="term" value="P:aggrephagy"/>
    <property type="evidence" value="ECO:0007669"/>
    <property type="project" value="TreeGrafter"/>
</dbReference>
<evidence type="ECO:0000313" key="7">
    <source>
        <dbReference type="Proteomes" id="UP000887565"/>
    </source>
</evidence>
<dbReference type="InterPro" id="IPR052260">
    <property type="entry name" value="Autophagy_Rcpt_SigReg"/>
</dbReference>
<dbReference type="GO" id="GO:0016235">
    <property type="term" value="C:aggresome"/>
    <property type="evidence" value="ECO:0007669"/>
    <property type="project" value="TreeGrafter"/>
</dbReference>
<dbReference type="GO" id="GO:0000423">
    <property type="term" value="P:mitophagy"/>
    <property type="evidence" value="ECO:0007669"/>
    <property type="project" value="TreeGrafter"/>
</dbReference>
<evidence type="ECO:0000256" key="5">
    <source>
        <dbReference type="SAM" id="MobiDB-lite"/>
    </source>
</evidence>
<evidence type="ECO:0000256" key="4">
    <source>
        <dbReference type="PROSITE-ProRule" id="PRU00228"/>
    </source>
</evidence>
<dbReference type="GO" id="GO:0070530">
    <property type="term" value="F:K63-linked polyubiquitin modification-dependent protein binding"/>
    <property type="evidence" value="ECO:0007669"/>
    <property type="project" value="TreeGrafter"/>
</dbReference>
<dbReference type="PANTHER" id="PTHR15090:SF0">
    <property type="entry name" value="SEQUESTOSOME-1"/>
    <property type="match status" value="1"/>
</dbReference>
<dbReference type="InterPro" id="IPR000433">
    <property type="entry name" value="Znf_ZZ"/>
</dbReference>
<keyword evidence="7" id="KW-1185">Reference proteome</keyword>
<keyword evidence="3" id="KW-0862">Zinc</keyword>
<dbReference type="SUPFAM" id="SSF57850">
    <property type="entry name" value="RING/U-box"/>
    <property type="match status" value="1"/>
</dbReference>
<feature type="region of interest" description="Disordered" evidence="5">
    <location>
        <begin position="1"/>
        <end position="20"/>
    </location>
</feature>
<dbReference type="InterPro" id="IPR043145">
    <property type="entry name" value="Znf_ZZ_sf"/>
</dbReference>
<dbReference type="SMART" id="SM00291">
    <property type="entry name" value="ZnF_ZZ"/>
    <property type="match status" value="1"/>
</dbReference>
<protein>
    <submittedName>
        <fullName evidence="8">ZZ-type domain-containing protein</fullName>
    </submittedName>
</protein>
<dbReference type="GO" id="GO:0005080">
    <property type="term" value="F:protein kinase C binding"/>
    <property type="evidence" value="ECO:0007669"/>
    <property type="project" value="TreeGrafter"/>
</dbReference>
<keyword evidence="2 4" id="KW-0863">Zinc-finger</keyword>
<dbReference type="PROSITE" id="PS01357">
    <property type="entry name" value="ZF_ZZ_1"/>
    <property type="match status" value="1"/>
</dbReference>
<proteinExistence type="predicted"/>
<organism evidence="7 8">
    <name type="scientific">Romanomermis culicivorax</name>
    <name type="common">Nematode worm</name>
    <dbReference type="NCBI Taxonomy" id="13658"/>
    <lineage>
        <taxon>Eukaryota</taxon>
        <taxon>Metazoa</taxon>
        <taxon>Ecdysozoa</taxon>
        <taxon>Nematoda</taxon>
        <taxon>Enoplea</taxon>
        <taxon>Dorylaimia</taxon>
        <taxon>Mermithida</taxon>
        <taxon>Mermithoidea</taxon>
        <taxon>Mermithidae</taxon>
        <taxon>Romanomermis</taxon>
    </lineage>
</organism>
<keyword evidence="1" id="KW-0479">Metal-binding</keyword>
<reference evidence="8" key="1">
    <citation type="submission" date="2022-11" db="UniProtKB">
        <authorList>
            <consortium name="WormBaseParasite"/>
        </authorList>
    </citation>
    <scope>IDENTIFICATION</scope>
</reference>
<dbReference type="AlphaFoldDB" id="A0A915I5N0"/>
<dbReference type="GO" id="GO:0007032">
    <property type="term" value="P:endosome organization"/>
    <property type="evidence" value="ECO:0007669"/>
    <property type="project" value="TreeGrafter"/>
</dbReference>
<evidence type="ECO:0000313" key="8">
    <source>
        <dbReference type="WBParaSite" id="nRc.2.0.1.t09437-RA"/>
    </source>
</evidence>
<dbReference type="PROSITE" id="PS50135">
    <property type="entry name" value="ZF_ZZ_2"/>
    <property type="match status" value="1"/>
</dbReference>
<evidence type="ECO:0000256" key="1">
    <source>
        <dbReference type="ARBA" id="ARBA00022723"/>
    </source>
</evidence>
<feature type="domain" description="ZZ-type" evidence="6">
    <location>
        <begin position="182"/>
        <end position="232"/>
    </location>
</feature>
<dbReference type="WBParaSite" id="nRc.2.0.1.t09437-RA">
    <property type="protein sequence ID" value="nRc.2.0.1.t09437-RA"/>
    <property type="gene ID" value="nRc.2.0.1.g09437"/>
</dbReference>
<dbReference type="Proteomes" id="UP000887565">
    <property type="component" value="Unplaced"/>
</dbReference>